<protein>
    <recommendedName>
        <fullName evidence="5">LarC family nickel insertion protein</fullName>
    </recommendedName>
</protein>
<accession>A0A095X6D2</accession>
<dbReference type="Proteomes" id="UP000029579">
    <property type="component" value="Unassembled WGS sequence"/>
</dbReference>
<feature type="region of interest" description="Disordered" evidence="2">
    <location>
        <begin position="70"/>
        <end position="139"/>
    </location>
</feature>
<evidence type="ECO:0000256" key="1">
    <source>
        <dbReference type="ARBA" id="ARBA00022596"/>
    </source>
</evidence>
<dbReference type="PANTHER" id="PTHR36566:SF1">
    <property type="entry name" value="PYRIDINIUM-3,5-BISTHIOCARBOXYLIC ACID MONONUCLEOTIDE NICKEL INSERTION PROTEIN"/>
    <property type="match status" value="1"/>
</dbReference>
<gene>
    <name evidence="3" type="ORF">HMPREF1630_00750</name>
</gene>
<dbReference type="OrthoDB" id="9765625at2"/>
<dbReference type="AlphaFoldDB" id="A0A095X6D2"/>
<sequence length="319" mass="35947">MDLYFEMYSGIAGDMTIGALLDLGASKEKLIEGIKSLGLTGYDLVFERVKKNGIDSYNFDVILAGHDHDHHHDHEGDHRHCHEHTHEDGHTHSHEHCHDHDHHDHDHNHHDHEHCHEHTHEDGHTHTHEHCHDHDHDHDHIHSHVHRNLNDIEKIINTSDLNENIKKNALGIFDIIGDAEAQAHGIDKSEVHFHEVGAIDSIIDIVGTCICLDDLGVENIYFSDLYEGFGYQMCAHGPMPIPVPAVANILADSKINLNFIGEEGEHITPTGAAIVKYFYKKAPESFKIKKIGLGAGNKDFEKSTNILRVIEITGDKKKA</sequence>
<dbReference type="PANTHER" id="PTHR36566">
    <property type="entry name" value="NICKEL INSERTION PROTEIN-RELATED"/>
    <property type="match status" value="1"/>
</dbReference>
<evidence type="ECO:0000313" key="3">
    <source>
        <dbReference type="EMBL" id="KGF05388.1"/>
    </source>
</evidence>
<evidence type="ECO:0000313" key="4">
    <source>
        <dbReference type="Proteomes" id="UP000029579"/>
    </source>
</evidence>
<name>A0A095X6D2_9FIRM</name>
<evidence type="ECO:0000256" key="2">
    <source>
        <dbReference type="SAM" id="MobiDB-lite"/>
    </source>
</evidence>
<dbReference type="InterPro" id="IPR002822">
    <property type="entry name" value="Ni_insertion"/>
</dbReference>
<organism evidence="3 4">
    <name type="scientific">Anaerococcus lactolyticus S7-1-13</name>
    <dbReference type="NCBI Taxonomy" id="1284686"/>
    <lineage>
        <taxon>Bacteria</taxon>
        <taxon>Bacillati</taxon>
        <taxon>Bacillota</taxon>
        <taxon>Tissierellia</taxon>
        <taxon>Tissierellales</taxon>
        <taxon>Peptoniphilaceae</taxon>
        <taxon>Anaerococcus</taxon>
    </lineage>
</organism>
<dbReference type="eggNOG" id="COG1641">
    <property type="taxonomic scope" value="Bacteria"/>
</dbReference>
<proteinExistence type="predicted"/>
<keyword evidence="1" id="KW-0533">Nickel</keyword>
<reference evidence="3 4" key="1">
    <citation type="submission" date="2014-07" db="EMBL/GenBank/DDBJ databases">
        <authorList>
            <person name="McCorrison J."/>
            <person name="Sanka R."/>
            <person name="Torralba M."/>
            <person name="Gillis M."/>
            <person name="Haft D.H."/>
            <person name="Methe B."/>
            <person name="Sutton G."/>
            <person name="Nelson K.E."/>
        </authorList>
    </citation>
    <scope>NUCLEOTIDE SEQUENCE [LARGE SCALE GENOMIC DNA]</scope>
    <source>
        <strain evidence="3 4">S7-1-13</strain>
    </source>
</reference>
<dbReference type="Pfam" id="PF01969">
    <property type="entry name" value="Ni_insertion"/>
    <property type="match status" value="1"/>
</dbReference>
<dbReference type="RefSeq" id="WP_037326101.1">
    <property type="nucleotide sequence ID" value="NZ_JRMW01000015.1"/>
</dbReference>
<comment type="caution">
    <text evidence="3">The sequence shown here is derived from an EMBL/GenBank/DDBJ whole genome shotgun (WGS) entry which is preliminary data.</text>
</comment>
<evidence type="ECO:0008006" key="5">
    <source>
        <dbReference type="Google" id="ProtNLM"/>
    </source>
</evidence>
<dbReference type="EMBL" id="JRMW01000015">
    <property type="protein sequence ID" value="KGF05388.1"/>
    <property type="molecule type" value="Genomic_DNA"/>
</dbReference>